<dbReference type="Proteomes" id="UP000198767">
    <property type="component" value="Unassembled WGS sequence"/>
</dbReference>
<protein>
    <submittedName>
        <fullName evidence="1">Hpr(Ser) kinase/phosphatase</fullName>
    </submittedName>
</protein>
<evidence type="ECO:0000313" key="2">
    <source>
        <dbReference type="Proteomes" id="UP000198767"/>
    </source>
</evidence>
<dbReference type="OrthoDB" id="3213869at2"/>
<dbReference type="EMBL" id="FMWG01000013">
    <property type="protein sequence ID" value="SCZ71940.1"/>
    <property type="molecule type" value="Genomic_DNA"/>
</dbReference>
<organism evidence="1 2">
    <name type="scientific">Epibacterium ulvae</name>
    <dbReference type="NCBI Taxonomy" id="1156985"/>
    <lineage>
        <taxon>Bacteria</taxon>
        <taxon>Pseudomonadati</taxon>
        <taxon>Pseudomonadota</taxon>
        <taxon>Alphaproteobacteria</taxon>
        <taxon>Rhodobacterales</taxon>
        <taxon>Roseobacteraceae</taxon>
        <taxon>Epibacterium</taxon>
    </lineage>
</organism>
<dbReference type="SUPFAM" id="SSF53795">
    <property type="entry name" value="PEP carboxykinase-like"/>
    <property type="match status" value="1"/>
</dbReference>
<accession>A0A1G5RDU2</accession>
<dbReference type="RefSeq" id="WP_090220812.1">
    <property type="nucleotide sequence ID" value="NZ_FMWG01000013.1"/>
</dbReference>
<gene>
    <name evidence="1" type="ORF">SAMN04488118_11337</name>
</gene>
<dbReference type="InterPro" id="IPR027417">
    <property type="entry name" value="P-loop_NTPase"/>
</dbReference>
<name>A0A1G5RDU2_9RHOB</name>
<keyword evidence="1" id="KW-0808">Transferase</keyword>
<keyword evidence="2" id="KW-1185">Reference proteome</keyword>
<proteinExistence type="predicted"/>
<dbReference type="Gene3D" id="3.40.50.300">
    <property type="entry name" value="P-loop containing nucleotide triphosphate hydrolases"/>
    <property type="match status" value="1"/>
</dbReference>
<evidence type="ECO:0000313" key="1">
    <source>
        <dbReference type="EMBL" id="SCZ71940.1"/>
    </source>
</evidence>
<dbReference type="AlphaFoldDB" id="A0A1G5RDU2"/>
<reference evidence="1 2" key="1">
    <citation type="submission" date="2016-10" db="EMBL/GenBank/DDBJ databases">
        <authorList>
            <person name="de Groot N.N."/>
        </authorList>
    </citation>
    <scope>NUCLEOTIDE SEQUENCE [LARGE SCALE GENOMIC DNA]</scope>
    <source>
        <strain evidence="1 2">U95</strain>
    </source>
</reference>
<dbReference type="STRING" id="1156985.SAMN04488118_11337"/>
<dbReference type="GO" id="GO:0016301">
    <property type="term" value="F:kinase activity"/>
    <property type="evidence" value="ECO:0007669"/>
    <property type="project" value="UniProtKB-KW"/>
</dbReference>
<sequence length="314" mass="34672">MQTFYDVFGLVIRSDFTLEALSEATLSEAAALQRKDQKPELVVRRVSGLKRPEQHSHDPFFDITPEVQYMHWQAVGTFVVRSADLVEIEPGDGIDDHLVSQPLLGLVMSIVLERRGVLCLHAGAVNIRGRAALFLGDKGAGKSTTCAMLLNTGALPITDDLVAVETTETGKAHIRPGFSRMKLWPDSIAALNLSATAADVQVHPKISKIQKAMPQMVEQTPVPAACGFFLNRSQDVTQLEVSRLAPHEALPLLMRFTFMARYGESRLGRDHLIAHMRRCSAFVAKVPMHRLDIPEDLSQLPALSQVIQETVEHV</sequence>
<keyword evidence="1" id="KW-0418">Kinase</keyword>